<gene>
    <name evidence="1" type="ORF">OE88DRAFT_546597</name>
</gene>
<evidence type="ECO:0000313" key="1">
    <source>
        <dbReference type="EMBL" id="TFK48139.1"/>
    </source>
</evidence>
<accession>A0A5C3MRP5</accession>
<keyword evidence="2" id="KW-1185">Reference proteome</keyword>
<dbReference type="EMBL" id="ML213520">
    <property type="protein sequence ID" value="TFK48139.1"/>
    <property type="molecule type" value="Genomic_DNA"/>
</dbReference>
<proteinExistence type="predicted"/>
<organism evidence="1 2">
    <name type="scientific">Heliocybe sulcata</name>
    <dbReference type="NCBI Taxonomy" id="5364"/>
    <lineage>
        <taxon>Eukaryota</taxon>
        <taxon>Fungi</taxon>
        <taxon>Dikarya</taxon>
        <taxon>Basidiomycota</taxon>
        <taxon>Agaricomycotina</taxon>
        <taxon>Agaricomycetes</taxon>
        <taxon>Gloeophyllales</taxon>
        <taxon>Gloeophyllaceae</taxon>
        <taxon>Heliocybe</taxon>
    </lineage>
</organism>
<reference evidence="1 2" key="1">
    <citation type="journal article" date="2019" name="Nat. Ecol. Evol.">
        <title>Megaphylogeny resolves global patterns of mushroom evolution.</title>
        <authorList>
            <person name="Varga T."/>
            <person name="Krizsan K."/>
            <person name="Foldi C."/>
            <person name="Dima B."/>
            <person name="Sanchez-Garcia M."/>
            <person name="Sanchez-Ramirez S."/>
            <person name="Szollosi G.J."/>
            <person name="Szarkandi J.G."/>
            <person name="Papp V."/>
            <person name="Albert L."/>
            <person name="Andreopoulos W."/>
            <person name="Angelini C."/>
            <person name="Antonin V."/>
            <person name="Barry K.W."/>
            <person name="Bougher N.L."/>
            <person name="Buchanan P."/>
            <person name="Buyck B."/>
            <person name="Bense V."/>
            <person name="Catcheside P."/>
            <person name="Chovatia M."/>
            <person name="Cooper J."/>
            <person name="Damon W."/>
            <person name="Desjardin D."/>
            <person name="Finy P."/>
            <person name="Geml J."/>
            <person name="Haridas S."/>
            <person name="Hughes K."/>
            <person name="Justo A."/>
            <person name="Karasinski D."/>
            <person name="Kautmanova I."/>
            <person name="Kiss B."/>
            <person name="Kocsube S."/>
            <person name="Kotiranta H."/>
            <person name="LaButti K.M."/>
            <person name="Lechner B.E."/>
            <person name="Liimatainen K."/>
            <person name="Lipzen A."/>
            <person name="Lukacs Z."/>
            <person name="Mihaltcheva S."/>
            <person name="Morgado L.N."/>
            <person name="Niskanen T."/>
            <person name="Noordeloos M.E."/>
            <person name="Ohm R.A."/>
            <person name="Ortiz-Santana B."/>
            <person name="Ovrebo C."/>
            <person name="Racz N."/>
            <person name="Riley R."/>
            <person name="Savchenko A."/>
            <person name="Shiryaev A."/>
            <person name="Soop K."/>
            <person name="Spirin V."/>
            <person name="Szebenyi C."/>
            <person name="Tomsovsky M."/>
            <person name="Tulloss R.E."/>
            <person name="Uehling J."/>
            <person name="Grigoriev I.V."/>
            <person name="Vagvolgyi C."/>
            <person name="Papp T."/>
            <person name="Martin F.M."/>
            <person name="Miettinen O."/>
            <person name="Hibbett D.S."/>
            <person name="Nagy L.G."/>
        </authorList>
    </citation>
    <scope>NUCLEOTIDE SEQUENCE [LARGE SCALE GENOMIC DNA]</scope>
    <source>
        <strain evidence="1 2">OMC1185</strain>
    </source>
</reference>
<protein>
    <submittedName>
        <fullName evidence="1">Uncharacterized protein</fullName>
    </submittedName>
</protein>
<sequence>MLVATMQAVSPYQFLRDPITMIDRDLFVVLNIVLAFGCDWQTMLLTWTELVPLSVLFYRLCQARSRPSRERCVAPESYAAVWRIPNRQVIPRSEAPLSIRE</sequence>
<name>A0A5C3MRP5_9AGAM</name>
<dbReference type="AlphaFoldDB" id="A0A5C3MRP5"/>
<dbReference type="Proteomes" id="UP000305948">
    <property type="component" value="Unassembled WGS sequence"/>
</dbReference>
<evidence type="ECO:0000313" key="2">
    <source>
        <dbReference type="Proteomes" id="UP000305948"/>
    </source>
</evidence>